<keyword evidence="2" id="KW-1133">Transmembrane helix</keyword>
<reference evidence="4" key="1">
    <citation type="submission" date="2018-03" db="EMBL/GenBank/DDBJ databases">
        <authorList>
            <person name="Guldener U."/>
        </authorList>
    </citation>
    <scope>NUCLEOTIDE SEQUENCE</scope>
</reference>
<gene>
    <name evidence="4" type="ORF">DNG_10012</name>
</gene>
<keyword evidence="2" id="KW-0812">Transmembrane</keyword>
<evidence type="ECO:0000313" key="4">
    <source>
        <dbReference type="EMBL" id="SPO07318.1"/>
    </source>
</evidence>
<proteinExistence type="predicted"/>
<evidence type="ECO:0000256" key="2">
    <source>
        <dbReference type="SAM" id="Phobius"/>
    </source>
</evidence>
<dbReference type="GO" id="GO:0055088">
    <property type="term" value="P:lipid homeostasis"/>
    <property type="evidence" value="ECO:0007669"/>
    <property type="project" value="InterPro"/>
</dbReference>
<protein>
    <recommendedName>
        <fullName evidence="3">Mitochondrial adapter protein MCP1 transmembrane domain-containing protein</fullName>
    </recommendedName>
</protein>
<keyword evidence="2" id="KW-0472">Membrane</keyword>
<evidence type="ECO:0000313" key="5">
    <source>
        <dbReference type="Proteomes" id="UP001187682"/>
    </source>
</evidence>
<dbReference type="InterPro" id="IPR039960">
    <property type="entry name" value="MCP1"/>
</dbReference>
<name>A0AAE8SZY2_9PEZI</name>
<dbReference type="AlphaFoldDB" id="A0AAE8SZY2"/>
<feature type="transmembrane region" description="Helical" evidence="2">
    <location>
        <begin position="281"/>
        <end position="303"/>
    </location>
</feature>
<feature type="compositionally biased region" description="Basic and acidic residues" evidence="1">
    <location>
        <begin position="44"/>
        <end position="61"/>
    </location>
</feature>
<dbReference type="Pfam" id="PF07950">
    <property type="entry name" value="MCP1_TM"/>
    <property type="match status" value="1"/>
</dbReference>
<organism evidence="4 5">
    <name type="scientific">Cephalotrichum gorgonifer</name>
    <dbReference type="NCBI Taxonomy" id="2041049"/>
    <lineage>
        <taxon>Eukaryota</taxon>
        <taxon>Fungi</taxon>
        <taxon>Dikarya</taxon>
        <taxon>Ascomycota</taxon>
        <taxon>Pezizomycotina</taxon>
        <taxon>Sordariomycetes</taxon>
        <taxon>Hypocreomycetidae</taxon>
        <taxon>Microascales</taxon>
        <taxon>Microascaceae</taxon>
        <taxon>Cephalotrichum</taxon>
    </lineage>
</organism>
<dbReference type="GO" id="GO:0005741">
    <property type="term" value="C:mitochondrial outer membrane"/>
    <property type="evidence" value="ECO:0007669"/>
    <property type="project" value="TreeGrafter"/>
</dbReference>
<feature type="transmembrane region" description="Helical" evidence="2">
    <location>
        <begin position="131"/>
        <end position="150"/>
    </location>
</feature>
<dbReference type="EMBL" id="ONZQ02000019">
    <property type="protein sequence ID" value="SPO07318.1"/>
    <property type="molecule type" value="Genomic_DNA"/>
</dbReference>
<dbReference type="PANTHER" id="PTHR38409:SF1">
    <property type="entry name" value="MITOCHONDRIAL ADAPTER PROTEIN MCP1"/>
    <property type="match status" value="1"/>
</dbReference>
<dbReference type="Proteomes" id="UP001187682">
    <property type="component" value="Unassembled WGS sequence"/>
</dbReference>
<evidence type="ECO:0000259" key="3">
    <source>
        <dbReference type="Pfam" id="PF07950"/>
    </source>
</evidence>
<sequence>MATPASLHPKPSEETLASLLQLDPTPIVESPAASAADKPLPSLPDERADADPEKLLSERRGSGARRHRGTTGPISLLSRIQRYSSITFAVFTSIHLANTSIIPLITCSVPASETYLLLTRELYQTSSAEPLLVAVPALAHVCSGVALRLLRRSQNASRYANDGAASSSSTVTVRLWPAVSWISASGYTFAASLAAHVAMNRVVPLLVEGDSSNIGLAYVAHGFARHPAVSTVAYVGLLAAGCGHMVWGAAKWLGIAPPSPSADGQYIIDARTRSSRRKMWLGIHAASVTFALVWAAGGLGVVARGGASPGWIGKLYDGLFGSVGL</sequence>
<accession>A0AAE8SZY2</accession>
<comment type="caution">
    <text evidence="4">The sequence shown here is derived from an EMBL/GenBank/DDBJ whole genome shotgun (WGS) entry which is preliminary data.</text>
</comment>
<feature type="domain" description="Mitochondrial adapter protein MCP1 transmembrane" evidence="3">
    <location>
        <begin position="193"/>
        <end position="306"/>
    </location>
</feature>
<dbReference type="GO" id="GO:0007005">
    <property type="term" value="P:mitochondrion organization"/>
    <property type="evidence" value="ECO:0007669"/>
    <property type="project" value="TreeGrafter"/>
</dbReference>
<evidence type="ECO:0000256" key="1">
    <source>
        <dbReference type="SAM" id="MobiDB-lite"/>
    </source>
</evidence>
<feature type="region of interest" description="Disordered" evidence="1">
    <location>
        <begin position="1"/>
        <end position="71"/>
    </location>
</feature>
<keyword evidence="5" id="KW-1185">Reference proteome</keyword>
<dbReference type="PANTHER" id="PTHR38409">
    <property type="entry name" value="MDM10-COMPLEMENTING PROTEIN 1"/>
    <property type="match status" value="1"/>
</dbReference>
<dbReference type="InterPro" id="IPR012472">
    <property type="entry name" value="MCP1_TM"/>
</dbReference>
<feature type="transmembrane region" description="Helical" evidence="2">
    <location>
        <begin position="86"/>
        <end position="111"/>
    </location>
</feature>